<evidence type="ECO:0000313" key="3">
    <source>
        <dbReference type="Proteomes" id="UP001054837"/>
    </source>
</evidence>
<gene>
    <name evidence="2" type="ORF">CDAR_577211</name>
</gene>
<feature type="compositionally biased region" description="Basic and acidic residues" evidence="1">
    <location>
        <begin position="44"/>
        <end position="56"/>
    </location>
</feature>
<reference evidence="2 3" key="1">
    <citation type="submission" date="2021-06" db="EMBL/GenBank/DDBJ databases">
        <title>Caerostris darwini draft genome.</title>
        <authorList>
            <person name="Kono N."/>
            <person name="Arakawa K."/>
        </authorList>
    </citation>
    <scope>NUCLEOTIDE SEQUENCE [LARGE SCALE GENOMIC DNA]</scope>
</reference>
<evidence type="ECO:0000256" key="1">
    <source>
        <dbReference type="SAM" id="MobiDB-lite"/>
    </source>
</evidence>
<keyword evidence="3" id="KW-1185">Reference proteome</keyword>
<name>A0AAV4UAE7_9ARAC</name>
<feature type="compositionally biased region" description="Pro residues" evidence="1">
    <location>
        <begin position="1"/>
        <end position="17"/>
    </location>
</feature>
<evidence type="ECO:0000313" key="2">
    <source>
        <dbReference type="EMBL" id="GIY54722.1"/>
    </source>
</evidence>
<protein>
    <submittedName>
        <fullName evidence="2">Uncharacterized protein</fullName>
    </submittedName>
</protein>
<proteinExistence type="predicted"/>
<comment type="caution">
    <text evidence="2">The sequence shown here is derived from an EMBL/GenBank/DDBJ whole genome shotgun (WGS) entry which is preliminary data.</text>
</comment>
<feature type="compositionally biased region" description="Basic and acidic residues" evidence="1">
    <location>
        <begin position="18"/>
        <end position="33"/>
    </location>
</feature>
<dbReference type="AlphaFoldDB" id="A0AAV4UAE7"/>
<feature type="region of interest" description="Disordered" evidence="1">
    <location>
        <begin position="1"/>
        <end position="81"/>
    </location>
</feature>
<organism evidence="2 3">
    <name type="scientific">Caerostris darwini</name>
    <dbReference type="NCBI Taxonomy" id="1538125"/>
    <lineage>
        <taxon>Eukaryota</taxon>
        <taxon>Metazoa</taxon>
        <taxon>Ecdysozoa</taxon>
        <taxon>Arthropoda</taxon>
        <taxon>Chelicerata</taxon>
        <taxon>Arachnida</taxon>
        <taxon>Araneae</taxon>
        <taxon>Araneomorphae</taxon>
        <taxon>Entelegynae</taxon>
        <taxon>Araneoidea</taxon>
        <taxon>Araneidae</taxon>
        <taxon>Caerostris</taxon>
    </lineage>
</organism>
<accession>A0AAV4UAE7</accession>
<sequence length="126" mass="13942">MSIPTPPASFDLSPPPDHSGHHPDYCADYHNPDYHPGQHPHHSRSGDDQAPEDCHQLLRGQPGRVRSAGRSPGHALCRGQGGHGRLVAVWTSCLRIVGLAGRHAVHGFHFEFVLYQLRQKPEPNFL</sequence>
<dbReference type="Proteomes" id="UP001054837">
    <property type="component" value="Unassembled WGS sequence"/>
</dbReference>
<dbReference type="EMBL" id="BPLQ01010961">
    <property type="protein sequence ID" value="GIY54722.1"/>
    <property type="molecule type" value="Genomic_DNA"/>
</dbReference>